<organism evidence="4 5">
    <name type="scientific">Streptomyces toxytricini</name>
    <name type="common">Actinomyces toxytricini</name>
    <dbReference type="NCBI Taxonomy" id="67369"/>
    <lineage>
        <taxon>Bacteria</taxon>
        <taxon>Bacillati</taxon>
        <taxon>Actinomycetota</taxon>
        <taxon>Actinomycetes</taxon>
        <taxon>Kitasatosporales</taxon>
        <taxon>Streptomycetaceae</taxon>
        <taxon>Streptomyces</taxon>
    </lineage>
</organism>
<dbReference type="SUPFAM" id="SSF49299">
    <property type="entry name" value="PKD domain"/>
    <property type="match status" value="1"/>
</dbReference>
<dbReference type="CDD" id="cd00146">
    <property type="entry name" value="PKD"/>
    <property type="match status" value="1"/>
</dbReference>
<dbReference type="InterPro" id="IPR000601">
    <property type="entry name" value="PKD_dom"/>
</dbReference>
<name>A0ABW8EGX3_STRT5</name>
<proteinExistence type="predicted"/>
<keyword evidence="2" id="KW-0732">Signal</keyword>
<evidence type="ECO:0000259" key="3">
    <source>
        <dbReference type="PROSITE" id="PS50093"/>
    </source>
</evidence>
<comment type="caution">
    <text evidence="4">The sequence shown here is derived from an EMBL/GenBank/DDBJ whole genome shotgun (WGS) entry which is preliminary data.</text>
</comment>
<feature type="signal peptide" evidence="2">
    <location>
        <begin position="1"/>
        <end position="26"/>
    </location>
</feature>
<sequence>MSYRRLAASAAVLAAGVALVPAPAHAADPASGRPEPHGIARPDQVRPQQREAAAFTSPADRSVRQAPAAGRAGAASADAAQDEIAVGLKAFTTSAHGIEVDATTTGTANAVSVSVDWGDGTTSEEASAGGQTLTAPHQYGKPGGYTVRVTVTDRVTQASAVNRIAVWTQGSHFTPHAPKRLLDTRNGTGAHQGKLPAYGQTRLQVGGNAEIPAGVTAVVLNVTVTNTTSGGHITAYPDGGEKPTTSNVNFAPGQTVPNLVIVPVGRNGYVNLYNGGWEGVDLIADVTGYFTKSASSGYTPMDPQRLVDTRNGTGAPKGQIKGYGTLTKPIGGLDNATAVALNVTVTNPRSDGHLTVFPGAGTAPAVSNLNFTAGQTIANAVIVPVGAGGEISIRNGGWNPTDVIVDIVGYYSPAGPNAYVPLKPDRLLDTRDGATWPWGPLSGRGYVYMPLGHGFPHTKGFVLNTTVTNPKDAGHLAVAPDPNSLADYDNGTEVWPPTPTSSTLNWTRGKTVPNLVQAGTGPYGIIDIWNQSDADIDLVVDLFGLYEDN</sequence>
<accession>A0ABW8EGX3</accession>
<dbReference type="EMBL" id="JBIUYY010000006">
    <property type="protein sequence ID" value="MFJ2822494.1"/>
    <property type="molecule type" value="Genomic_DNA"/>
</dbReference>
<dbReference type="Pfam" id="PF18911">
    <property type="entry name" value="PKD_4"/>
    <property type="match status" value="1"/>
</dbReference>
<dbReference type="RefSeq" id="WP_402381117.1">
    <property type="nucleotide sequence ID" value="NZ_JBIUYY010000006.1"/>
</dbReference>
<dbReference type="Gene3D" id="2.60.40.10">
    <property type="entry name" value="Immunoglobulins"/>
    <property type="match status" value="1"/>
</dbReference>
<evidence type="ECO:0000256" key="1">
    <source>
        <dbReference type="SAM" id="MobiDB-lite"/>
    </source>
</evidence>
<evidence type="ECO:0000313" key="4">
    <source>
        <dbReference type="EMBL" id="MFJ2822494.1"/>
    </source>
</evidence>
<gene>
    <name evidence="4" type="ORF">ACIO7M_15455</name>
</gene>
<feature type="chain" id="PRO_5047306999" evidence="2">
    <location>
        <begin position="27"/>
        <end position="549"/>
    </location>
</feature>
<evidence type="ECO:0000313" key="5">
    <source>
        <dbReference type="Proteomes" id="UP001617351"/>
    </source>
</evidence>
<dbReference type="Proteomes" id="UP001617351">
    <property type="component" value="Unassembled WGS sequence"/>
</dbReference>
<evidence type="ECO:0000256" key="2">
    <source>
        <dbReference type="SAM" id="SignalP"/>
    </source>
</evidence>
<dbReference type="InterPro" id="IPR013783">
    <property type="entry name" value="Ig-like_fold"/>
</dbReference>
<protein>
    <submittedName>
        <fullName evidence="4">PKD domain-containing protein</fullName>
    </submittedName>
</protein>
<feature type="domain" description="PKD" evidence="3">
    <location>
        <begin position="83"/>
        <end position="166"/>
    </location>
</feature>
<reference evidence="4 5" key="1">
    <citation type="submission" date="2024-10" db="EMBL/GenBank/DDBJ databases">
        <title>The Natural Products Discovery Center: Release of the First 8490 Sequenced Strains for Exploring Actinobacteria Biosynthetic Diversity.</title>
        <authorList>
            <person name="Kalkreuter E."/>
            <person name="Kautsar S.A."/>
            <person name="Yang D."/>
            <person name="Bader C.D."/>
            <person name="Teijaro C.N."/>
            <person name="Fluegel L."/>
            <person name="Davis C.M."/>
            <person name="Simpson J.R."/>
            <person name="Lauterbach L."/>
            <person name="Steele A.D."/>
            <person name="Gui C."/>
            <person name="Meng S."/>
            <person name="Li G."/>
            <person name="Viehrig K."/>
            <person name="Ye F."/>
            <person name="Su P."/>
            <person name="Kiefer A.F."/>
            <person name="Nichols A."/>
            <person name="Cepeda A.J."/>
            <person name="Yan W."/>
            <person name="Fan B."/>
            <person name="Jiang Y."/>
            <person name="Adhikari A."/>
            <person name="Zheng C.-J."/>
            <person name="Schuster L."/>
            <person name="Cowan T.M."/>
            <person name="Smanski M.J."/>
            <person name="Chevrette M.G."/>
            <person name="De Carvalho L.P.S."/>
            <person name="Shen B."/>
        </authorList>
    </citation>
    <scope>NUCLEOTIDE SEQUENCE [LARGE SCALE GENOMIC DNA]</scope>
    <source>
        <strain evidence="4 5">NPDC087220</strain>
    </source>
</reference>
<keyword evidence="5" id="KW-1185">Reference proteome</keyword>
<feature type="compositionally biased region" description="Basic and acidic residues" evidence="1">
    <location>
        <begin position="34"/>
        <end position="44"/>
    </location>
</feature>
<dbReference type="PROSITE" id="PS50093">
    <property type="entry name" value="PKD"/>
    <property type="match status" value="1"/>
</dbReference>
<dbReference type="InterPro" id="IPR035986">
    <property type="entry name" value="PKD_dom_sf"/>
</dbReference>
<feature type="region of interest" description="Disordered" evidence="1">
    <location>
        <begin position="24"/>
        <end position="70"/>
    </location>
</feature>